<evidence type="ECO:0000313" key="1">
    <source>
        <dbReference type="EMBL" id="MBS2967603.1"/>
    </source>
</evidence>
<evidence type="ECO:0000313" key="2">
    <source>
        <dbReference type="Proteomes" id="UP000682403"/>
    </source>
</evidence>
<dbReference type="PANTHER" id="PTHR33747">
    <property type="entry name" value="UPF0225 PROTEIN SCO1677"/>
    <property type="match status" value="1"/>
</dbReference>
<organism evidence="1 2">
    <name type="scientific">Metabacillus flavus</name>
    <dbReference type="NCBI Taxonomy" id="2823519"/>
    <lineage>
        <taxon>Bacteria</taxon>
        <taxon>Bacillati</taxon>
        <taxon>Bacillota</taxon>
        <taxon>Bacilli</taxon>
        <taxon>Bacillales</taxon>
        <taxon>Bacillaceae</taxon>
        <taxon>Metabacillus</taxon>
    </lineage>
</organism>
<dbReference type="Pfam" id="PF02810">
    <property type="entry name" value="SEC-C"/>
    <property type="match status" value="1"/>
</dbReference>
<dbReference type="PANTHER" id="PTHR33747:SF1">
    <property type="entry name" value="ADENYLATE CYCLASE-ASSOCIATED CAP C-TERMINAL DOMAIN-CONTAINING PROTEIN"/>
    <property type="match status" value="1"/>
</dbReference>
<accession>A0ABS5LA59</accession>
<dbReference type="SUPFAM" id="SSF103642">
    <property type="entry name" value="Sec-C motif"/>
    <property type="match status" value="1"/>
</dbReference>
<dbReference type="InterPro" id="IPR004027">
    <property type="entry name" value="SEC_C_motif"/>
</dbReference>
<keyword evidence="2" id="KW-1185">Reference proteome</keyword>
<comment type="caution">
    <text evidence="1">The sequence shown here is derived from an EMBL/GenBank/DDBJ whole genome shotgun (WGS) entry which is preliminary data.</text>
</comment>
<dbReference type="Proteomes" id="UP000682403">
    <property type="component" value="Unassembled WGS sequence"/>
</dbReference>
<dbReference type="Gene3D" id="3.10.450.50">
    <property type="match status" value="1"/>
</dbReference>
<reference evidence="1 2" key="1">
    <citation type="submission" date="2021-04" db="EMBL/GenBank/DDBJ databases">
        <title>Metabacillus sp. strain KIGAM252 whole genome sequence.</title>
        <authorList>
            <person name="Seo M.-J."/>
            <person name="Cho E.-S."/>
            <person name="Hwang C.Y."/>
            <person name="Yoon D.J."/>
        </authorList>
    </citation>
    <scope>NUCLEOTIDE SEQUENCE [LARGE SCALE GENOMIC DNA]</scope>
    <source>
        <strain evidence="1 2">KIGAM252</strain>
    </source>
</reference>
<sequence length="82" mass="9317">MIAAILAEEMWYVMNDNELFNPKRYAKKLSLLPDYLEAGESKNTTRTLKAEPAIGRNEPCKCGSGKKFKKCCGLSNNKRMEQ</sequence>
<name>A0ABS5LA59_9BACI</name>
<dbReference type="EMBL" id="JAGVRK010000001">
    <property type="protein sequence ID" value="MBS2967603.1"/>
    <property type="molecule type" value="Genomic_DNA"/>
</dbReference>
<protein>
    <submittedName>
        <fullName evidence="1">SEC-C domain-containing protein</fullName>
    </submittedName>
</protein>
<proteinExistence type="predicted"/>
<gene>
    <name evidence="1" type="ORF">J9317_02305</name>
</gene>